<protein>
    <submittedName>
        <fullName evidence="3">Uncharacterized protein</fullName>
    </submittedName>
</protein>
<gene>
    <name evidence="3" type="ORF">H8R02_01970</name>
</gene>
<evidence type="ECO:0000256" key="1">
    <source>
        <dbReference type="SAM" id="MobiDB-lite"/>
    </source>
</evidence>
<keyword evidence="2" id="KW-1133">Transmembrane helix</keyword>
<feature type="compositionally biased region" description="Low complexity" evidence="1">
    <location>
        <begin position="142"/>
        <end position="168"/>
    </location>
</feature>
<feature type="compositionally biased region" description="Basic and acidic residues" evidence="1">
    <location>
        <begin position="1"/>
        <end position="14"/>
    </location>
</feature>
<comment type="caution">
    <text evidence="3">The sequence shown here is derived from an EMBL/GenBank/DDBJ whole genome shotgun (WGS) entry which is preliminary data.</text>
</comment>
<name>A0A923M3E6_9BURK</name>
<keyword evidence="4" id="KW-1185">Reference proteome</keyword>
<feature type="transmembrane region" description="Helical" evidence="2">
    <location>
        <begin position="57"/>
        <end position="76"/>
    </location>
</feature>
<keyword evidence="2" id="KW-0472">Membrane</keyword>
<feature type="compositionally biased region" description="Low complexity" evidence="1">
    <location>
        <begin position="88"/>
        <end position="134"/>
    </location>
</feature>
<evidence type="ECO:0000256" key="2">
    <source>
        <dbReference type="SAM" id="Phobius"/>
    </source>
</evidence>
<dbReference type="AlphaFoldDB" id="A0A923M3E6"/>
<accession>A0A923M3E6</accession>
<feature type="compositionally biased region" description="Low complexity" evidence="1">
    <location>
        <begin position="239"/>
        <end position="255"/>
    </location>
</feature>
<feature type="region of interest" description="Disordered" evidence="1">
    <location>
        <begin position="1"/>
        <end position="25"/>
    </location>
</feature>
<dbReference type="RefSeq" id="WP_187079658.1">
    <property type="nucleotide sequence ID" value="NZ_JACORU010000001.1"/>
</dbReference>
<evidence type="ECO:0000313" key="4">
    <source>
        <dbReference type="Proteomes" id="UP000596827"/>
    </source>
</evidence>
<dbReference type="EMBL" id="JACORU010000001">
    <property type="protein sequence ID" value="MBC5763200.1"/>
    <property type="molecule type" value="Genomic_DNA"/>
</dbReference>
<keyword evidence="2" id="KW-0812">Transmembrane</keyword>
<reference evidence="3" key="1">
    <citation type="submission" date="2020-08" db="EMBL/GenBank/DDBJ databases">
        <title>Ramlibacter sp. GTP1 16S ribosomal RNA gene genome sequencing and assembly.</title>
        <authorList>
            <person name="Kang M."/>
        </authorList>
    </citation>
    <scope>NUCLEOTIDE SEQUENCE</scope>
    <source>
        <strain evidence="3">GTP1</strain>
    </source>
</reference>
<evidence type="ECO:0000313" key="3">
    <source>
        <dbReference type="EMBL" id="MBC5763200.1"/>
    </source>
</evidence>
<feature type="compositionally biased region" description="Basic and acidic residues" evidence="1">
    <location>
        <begin position="183"/>
        <end position="202"/>
    </location>
</feature>
<organism evidence="3 4">
    <name type="scientific">Ramlibacter albus</name>
    <dbReference type="NCBI Taxonomy" id="2079448"/>
    <lineage>
        <taxon>Bacteria</taxon>
        <taxon>Pseudomonadati</taxon>
        <taxon>Pseudomonadota</taxon>
        <taxon>Betaproteobacteria</taxon>
        <taxon>Burkholderiales</taxon>
        <taxon>Comamonadaceae</taxon>
        <taxon>Ramlibacter</taxon>
    </lineage>
</organism>
<sequence>MTEMRDARLKRALEAADEDPQGPSAATRANVLRAASGALAQQAAPARPWWQLPQWRVPLNAAFASMAIAVLITLMWQGQEVPGARPESASADRAAPAAAPSPAPASATTTPAAPLPAPATTAPAPATPSARPDAAPSPAPLPQLEAPRAAARAPAHASKDAPPAGAAAERAEPPPKAAPAEPLAKKAESQRRDESRAAREEAAPAATSPSPFQGPAPADSNLGQSSAADARVRAQGSIAPAAPAAAPPSTQAALARRAPWEDWSEARIESPARTATVTRARAFHLAELLYGVLNSPAATGSDEAMPTRITLSRMGITLGVLELGPSRARWSPQDGPSRTLQPRAEALRLLEQEAQRLANN</sequence>
<proteinExistence type="predicted"/>
<feature type="region of interest" description="Disordered" evidence="1">
    <location>
        <begin position="83"/>
        <end position="258"/>
    </location>
</feature>
<dbReference type="Proteomes" id="UP000596827">
    <property type="component" value="Unassembled WGS sequence"/>
</dbReference>